<accession>A0A6C0I5A0</accession>
<organism evidence="1">
    <name type="scientific">viral metagenome</name>
    <dbReference type="NCBI Taxonomy" id="1070528"/>
    <lineage>
        <taxon>unclassified sequences</taxon>
        <taxon>metagenomes</taxon>
        <taxon>organismal metagenomes</taxon>
    </lineage>
</organism>
<sequence length="173" mass="20285">MNLFILSLIPTEAAEAYMDKHVSKILLEAVQMLCTAMRVLVPDTPIKDQIYKIAHLNHPVSIWVRESRDNFIWTLDLVEALHEEWRFRYDHPETKIHRSYAVALLLRSHVPRDHLFPSPRAGLTPFALAMPDEYKARSGNAVESYRAYYMSPEKRRIAAWKKHRPAPEWYSCN</sequence>
<proteinExistence type="predicted"/>
<dbReference type="AlphaFoldDB" id="A0A6C0I5A0"/>
<protein>
    <submittedName>
        <fullName evidence="1">Uncharacterized protein</fullName>
    </submittedName>
</protein>
<dbReference type="EMBL" id="MN740105">
    <property type="protein sequence ID" value="QHT87969.1"/>
    <property type="molecule type" value="Genomic_DNA"/>
</dbReference>
<name>A0A6C0I5A0_9ZZZZ</name>
<evidence type="ECO:0000313" key="1">
    <source>
        <dbReference type="EMBL" id="QHT87969.1"/>
    </source>
</evidence>
<reference evidence="1" key="1">
    <citation type="journal article" date="2020" name="Nature">
        <title>Giant virus diversity and host interactions through global metagenomics.</title>
        <authorList>
            <person name="Schulz F."/>
            <person name="Roux S."/>
            <person name="Paez-Espino D."/>
            <person name="Jungbluth S."/>
            <person name="Walsh D.A."/>
            <person name="Denef V.J."/>
            <person name="McMahon K.D."/>
            <person name="Konstantinidis K.T."/>
            <person name="Eloe-Fadrosh E.A."/>
            <person name="Kyrpides N.C."/>
            <person name="Woyke T."/>
        </authorList>
    </citation>
    <scope>NUCLEOTIDE SEQUENCE</scope>
    <source>
        <strain evidence="1">GVMAG-M-3300023184-191</strain>
    </source>
</reference>